<sequence>MKKRFMWIILILVIVALSIKIYLDTNDFKVNTVQLESNKMPESTEITLVQISDLHNHVFGDQNDNLIDTVKKLNADVIVITGDLIDRGTESFENMYDLIEKLTVINERIYFVSGNHEWDNEDTENFFNGLRERNVSLLNNTNTQIEVNGMMVNIVGVDDSSTDHENIEEAFDGIDQEIYTILLSHSPGIVSKYEAIPADLILSGHTHGGQVRVPFIGAIVAPDQGFFPELDKGTFTIGPEQTLYIDSGLGTSIAPIRFLNKSQMSYIRITNNK</sequence>
<dbReference type="InterPro" id="IPR004843">
    <property type="entry name" value="Calcineurin-like_PHP"/>
</dbReference>
<evidence type="ECO:0000256" key="1">
    <source>
        <dbReference type="ARBA" id="ARBA00022723"/>
    </source>
</evidence>
<keyword evidence="1" id="KW-0479">Metal-binding</keyword>
<dbReference type="EMBL" id="JAMQJZ010000002">
    <property type="protein sequence ID" value="MDC3419685.1"/>
    <property type="molecule type" value="Genomic_DNA"/>
</dbReference>
<keyword evidence="2" id="KW-0378">Hydrolase</keyword>
<evidence type="ECO:0000313" key="4">
    <source>
        <dbReference type="EMBL" id="MDC3419685.1"/>
    </source>
</evidence>
<dbReference type="Proteomes" id="UP001145072">
    <property type="component" value="Unassembled WGS sequence"/>
</dbReference>
<dbReference type="InterPro" id="IPR051158">
    <property type="entry name" value="Metallophosphoesterase_sf"/>
</dbReference>
<accession>A0A9X3WJE7</accession>
<evidence type="ECO:0000313" key="5">
    <source>
        <dbReference type="Proteomes" id="UP001145072"/>
    </source>
</evidence>
<dbReference type="GO" id="GO:0046872">
    <property type="term" value="F:metal ion binding"/>
    <property type="evidence" value="ECO:0007669"/>
    <property type="project" value="UniProtKB-KW"/>
</dbReference>
<reference evidence="4" key="1">
    <citation type="submission" date="2022-06" db="EMBL/GenBank/DDBJ databases">
        <title>Aquibacillus sp. a new bacterium isolated from soil saline samples.</title>
        <authorList>
            <person name="Galisteo C."/>
            <person name="De La Haba R."/>
            <person name="Sanchez-Porro C."/>
            <person name="Ventosa A."/>
        </authorList>
    </citation>
    <scope>NUCLEOTIDE SEQUENCE</scope>
    <source>
        <strain evidence="4">JCM 12387</strain>
    </source>
</reference>
<dbReference type="AlphaFoldDB" id="A0A9X3WJE7"/>
<dbReference type="PANTHER" id="PTHR31302:SF31">
    <property type="entry name" value="PHOSPHODIESTERASE YAEI"/>
    <property type="match status" value="1"/>
</dbReference>
<dbReference type="Gene3D" id="3.60.21.10">
    <property type="match status" value="1"/>
</dbReference>
<dbReference type="GO" id="GO:0008758">
    <property type="term" value="F:UDP-2,3-diacylglucosamine hydrolase activity"/>
    <property type="evidence" value="ECO:0007669"/>
    <property type="project" value="TreeGrafter"/>
</dbReference>
<dbReference type="InterPro" id="IPR029052">
    <property type="entry name" value="Metallo-depent_PP-like"/>
</dbReference>
<gene>
    <name evidence="4" type="ORF">NC661_04810</name>
</gene>
<feature type="domain" description="Calcineurin-like phosphoesterase" evidence="3">
    <location>
        <begin position="47"/>
        <end position="208"/>
    </location>
</feature>
<dbReference type="Pfam" id="PF00149">
    <property type="entry name" value="Metallophos"/>
    <property type="match status" value="1"/>
</dbReference>
<evidence type="ECO:0000256" key="2">
    <source>
        <dbReference type="ARBA" id="ARBA00022801"/>
    </source>
</evidence>
<dbReference type="SUPFAM" id="SSF56300">
    <property type="entry name" value="Metallo-dependent phosphatases"/>
    <property type="match status" value="1"/>
</dbReference>
<dbReference type="CDD" id="cd07385">
    <property type="entry name" value="MPP_YkuE_C"/>
    <property type="match status" value="1"/>
</dbReference>
<dbReference type="GO" id="GO:0009245">
    <property type="term" value="P:lipid A biosynthetic process"/>
    <property type="evidence" value="ECO:0007669"/>
    <property type="project" value="TreeGrafter"/>
</dbReference>
<proteinExistence type="predicted"/>
<keyword evidence="5" id="KW-1185">Reference proteome</keyword>
<evidence type="ECO:0000259" key="3">
    <source>
        <dbReference type="Pfam" id="PF00149"/>
    </source>
</evidence>
<dbReference type="GO" id="GO:0016020">
    <property type="term" value="C:membrane"/>
    <property type="evidence" value="ECO:0007669"/>
    <property type="project" value="GOC"/>
</dbReference>
<dbReference type="RefSeq" id="WP_259866611.1">
    <property type="nucleotide sequence ID" value="NZ_JAMQJZ010000002.1"/>
</dbReference>
<organism evidence="4 5">
    <name type="scientific">Aquibacillus koreensis</name>
    <dbReference type="NCBI Taxonomy" id="279446"/>
    <lineage>
        <taxon>Bacteria</taxon>
        <taxon>Bacillati</taxon>
        <taxon>Bacillota</taxon>
        <taxon>Bacilli</taxon>
        <taxon>Bacillales</taxon>
        <taxon>Bacillaceae</taxon>
        <taxon>Aquibacillus</taxon>
    </lineage>
</organism>
<name>A0A9X3WJE7_9BACI</name>
<protein>
    <submittedName>
        <fullName evidence="4">Metallophosphoesterase</fullName>
    </submittedName>
</protein>
<dbReference type="PANTHER" id="PTHR31302">
    <property type="entry name" value="TRANSMEMBRANE PROTEIN WITH METALLOPHOSPHOESTERASE DOMAIN-RELATED"/>
    <property type="match status" value="1"/>
</dbReference>
<comment type="caution">
    <text evidence="4">The sequence shown here is derived from an EMBL/GenBank/DDBJ whole genome shotgun (WGS) entry which is preliminary data.</text>
</comment>